<evidence type="ECO:0000313" key="3">
    <source>
        <dbReference type="Proteomes" id="UP001217476"/>
    </source>
</evidence>
<proteinExistence type="predicted"/>
<evidence type="ECO:0000256" key="1">
    <source>
        <dbReference type="SAM" id="MobiDB-lite"/>
    </source>
</evidence>
<gene>
    <name evidence="2" type="ORF">P0Y65_20910</name>
</gene>
<name>A0AAJ5VTN5_9HYPH</name>
<sequence length="97" mass="10968">MASNRKNEERYLDNGEREMVSEARHPALSGMSADDLRALAKRLRERRDRAQNLDRRHVRAARGTEAGATEAGNRYKTALLSAAVARVNKEFSRRSEA</sequence>
<feature type="region of interest" description="Disordered" evidence="1">
    <location>
        <begin position="1"/>
        <end position="33"/>
    </location>
</feature>
<dbReference type="AlphaFoldDB" id="A0AAJ5VTN5"/>
<accession>A0AAJ5VTN5</accession>
<organism evidence="2 3">
    <name type="scientific">Candidatus Devosia phytovorans</name>
    <dbReference type="NCBI Taxonomy" id="3121372"/>
    <lineage>
        <taxon>Bacteria</taxon>
        <taxon>Pseudomonadati</taxon>
        <taxon>Pseudomonadota</taxon>
        <taxon>Alphaproteobacteria</taxon>
        <taxon>Hyphomicrobiales</taxon>
        <taxon>Devosiaceae</taxon>
        <taxon>Devosia</taxon>
    </lineage>
</organism>
<feature type="compositionally biased region" description="Basic and acidic residues" evidence="1">
    <location>
        <begin position="1"/>
        <end position="25"/>
    </location>
</feature>
<evidence type="ECO:0000313" key="2">
    <source>
        <dbReference type="EMBL" id="WEK04604.1"/>
    </source>
</evidence>
<dbReference type="Proteomes" id="UP001217476">
    <property type="component" value="Chromosome"/>
</dbReference>
<feature type="region of interest" description="Disordered" evidence="1">
    <location>
        <begin position="47"/>
        <end position="69"/>
    </location>
</feature>
<protein>
    <submittedName>
        <fullName evidence="2">Uncharacterized protein</fullName>
    </submittedName>
</protein>
<dbReference type="EMBL" id="CP119312">
    <property type="protein sequence ID" value="WEK04604.1"/>
    <property type="molecule type" value="Genomic_DNA"/>
</dbReference>
<reference evidence="2" key="1">
    <citation type="submission" date="2023-03" db="EMBL/GenBank/DDBJ databases">
        <title>Andean soil-derived lignocellulolytic bacterial consortium as a source of novel taxa and putative plastic-active enzymes.</title>
        <authorList>
            <person name="Diaz-Garcia L."/>
            <person name="Chuvochina M."/>
            <person name="Feuerriegel G."/>
            <person name="Bunk B."/>
            <person name="Sproer C."/>
            <person name="Streit W.R."/>
            <person name="Rodriguez L.M."/>
            <person name="Overmann J."/>
            <person name="Jimenez D.J."/>
        </authorList>
    </citation>
    <scope>NUCLEOTIDE SEQUENCE</scope>
    <source>
        <strain evidence="2">MAG 4196</strain>
    </source>
</reference>